<keyword evidence="1" id="KW-0732">Signal</keyword>
<dbReference type="Proteomes" id="UP000782610">
    <property type="component" value="Unassembled WGS sequence"/>
</dbReference>
<dbReference type="PANTHER" id="PTHR39327:SF1">
    <property type="entry name" value="BLR5470 PROTEIN"/>
    <property type="match status" value="1"/>
</dbReference>
<accession>A0A933KZ18</accession>
<name>A0A933KZ18_9HYPH</name>
<feature type="chain" id="PRO_5037757885" evidence="1">
    <location>
        <begin position="26"/>
        <end position="207"/>
    </location>
</feature>
<sequence>MSNTISITLGGTIIAMIMFGTPAAASPNVDLSNPAFAPATGPTSIPVGAAEFCKSHRDECAPNVRIVDVETLTQQSWDQLVAVNDDVNRRIVPETDQDLYNVAEFWSYPDGRGDCEDFALEKRRQLLQAGWDASTLLMTVVRERNGNGHAVLMVRTDRGDLVLDNQDGRVRVWQDTPYEYIKRQSQTDAGKWVGLADSRATIVAAAN</sequence>
<evidence type="ECO:0000313" key="2">
    <source>
        <dbReference type="EMBL" id="MBI4920461.1"/>
    </source>
</evidence>
<gene>
    <name evidence="2" type="ORF">HY834_01830</name>
</gene>
<comment type="caution">
    <text evidence="2">The sequence shown here is derived from an EMBL/GenBank/DDBJ whole genome shotgun (WGS) entry which is preliminary data.</text>
</comment>
<proteinExistence type="predicted"/>
<dbReference type="PANTHER" id="PTHR39327">
    <property type="match status" value="1"/>
</dbReference>
<dbReference type="AlphaFoldDB" id="A0A933KZ18"/>
<feature type="signal peptide" evidence="1">
    <location>
        <begin position="1"/>
        <end position="25"/>
    </location>
</feature>
<dbReference type="Pfam" id="PF06035">
    <property type="entry name" value="Peptidase_C93"/>
    <property type="match status" value="1"/>
</dbReference>
<dbReference type="EMBL" id="JACRAF010000005">
    <property type="protein sequence ID" value="MBI4920461.1"/>
    <property type="molecule type" value="Genomic_DNA"/>
</dbReference>
<protein>
    <submittedName>
        <fullName evidence="2">Transglutaminase-like cysteine peptidase</fullName>
    </submittedName>
</protein>
<dbReference type="Gene3D" id="3.10.620.30">
    <property type="match status" value="1"/>
</dbReference>
<organism evidence="2 3">
    <name type="scientific">Devosia nanyangense</name>
    <dbReference type="NCBI Taxonomy" id="1228055"/>
    <lineage>
        <taxon>Bacteria</taxon>
        <taxon>Pseudomonadati</taxon>
        <taxon>Pseudomonadota</taxon>
        <taxon>Alphaproteobacteria</taxon>
        <taxon>Hyphomicrobiales</taxon>
        <taxon>Devosiaceae</taxon>
        <taxon>Devosia</taxon>
    </lineage>
</organism>
<evidence type="ECO:0000256" key="1">
    <source>
        <dbReference type="SAM" id="SignalP"/>
    </source>
</evidence>
<reference evidence="2" key="1">
    <citation type="submission" date="2020-07" db="EMBL/GenBank/DDBJ databases">
        <title>Huge and variable diversity of episymbiotic CPR bacteria and DPANN archaea in groundwater ecosystems.</title>
        <authorList>
            <person name="He C.Y."/>
            <person name="Keren R."/>
            <person name="Whittaker M."/>
            <person name="Farag I.F."/>
            <person name="Doudna J."/>
            <person name="Cate J.H.D."/>
            <person name="Banfield J.F."/>
        </authorList>
    </citation>
    <scope>NUCLEOTIDE SEQUENCE</scope>
    <source>
        <strain evidence="2">NC_groundwater_1586_Pr3_B-0.1um_66_15</strain>
    </source>
</reference>
<dbReference type="InterPro" id="IPR010319">
    <property type="entry name" value="Transglutaminase-like_Cys_pept"/>
</dbReference>
<evidence type="ECO:0000313" key="3">
    <source>
        <dbReference type="Proteomes" id="UP000782610"/>
    </source>
</evidence>